<evidence type="ECO:0000259" key="1">
    <source>
        <dbReference type="Pfam" id="PF16064"/>
    </source>
</evidence>
<organism evidence="2">
    <name type="scientific">Culicoides sonorensis</name>
    <name type="common">Biting midge</name>
    <dbReference type="NCBI Taxonomy" id="179676"/>
    <lineage>
        <taxon>Eukaryota</taxon>
        <taxon>Metazoa</taxon>
        <taxon>Ecdysozoa</taxon>
        <taxon>Arthropoda</taxon>
        <taxon>Hexapoda</taxon>
        <taxon>Insecta</taxon>
        <taxon>Pterygota</taxon>
        <taxon>Neoptera</taxon>
        <taxon>Endopterygota</taxon>
        <taxon>Diptera</taxon>
        <taxon>Nematocera</taxon>
        <taxon>Chironomoidea</taxon>
        <taxon>Ceratopogonidae</taxon>
        <taxon>Ceratopogoninae</taxon>
        <taxon>Culicoides</taxon>
        <taxon>Monoculicoides</taxon>
    </lineage>
</organism>
<protein>
    <submittedName>
        <fullName evidence="2">CSON003164 protein</fullName>
    </submittedName>
</protein>
<dbReference type="EMBL" id="UFQT01000155">
    <property type="protein sequence ID" value="SSX20977.1"/>
    <property type="molecule type" value="Genomic_DNA"/>
</dbReference>
<dbReference type="Pfam" id="PF16064">
    <property type="entry name" value="DUF4806"/>
    <property type="match status" value="1"/>
</dbReference>
<gene>
    <name evidence="2" type="primary">CSON003164</name>
</gene>
<evidence type="ECO:0000313" key="2">
    <source>
        <dbReference type="EMBL" id="SSX20977.1"/>
    </source>
</evidence>
<dbReference type="VEuPathDB" id="VectorBase:CSON003164"/>
<accession>A0A336LXB6</accession>
<dbReference type="InterPro" id="IPR032071">
    <property type="entry name" value="DUF4806"/>
</dbReference>
<name>A0A336LXB6_CULSO</name>
<reference evidence="2" key="1">
    <citation type="submission" date="2018-07" db="EMBL/GenBank/DDBJ databases">
        <authorList>
            <person name="Quirk P.G."/>
            <person name="Krulwich T.A."/>
        </authorList>
    </citation>
    <scope>NUCLEOTIDE SEQUENCE</scope>
</reference>
<dbReference type="AlphaFoldDB" id="A0A336LXB6"/>
<sequence length="264" mass="30356">MSNKPGSSRGRQIQKNSRLETVLQLAEILNSDSGAKCPNSDQNTEILQDILSTVKDIHKLLKDGLPSKTTKTVEYASSTPVIVKKPKMAQVKFVQQPVTEVVDHTYETNDANEYVTVYEETEDKETYEEDEEEPSVELGTSSLSNIEYKVEEVQNDDLKEFPMQTIADINWLEKEIGKIGSLYRNKIIYLVRLQQTKPQDYKATIRIYLRVIFSDALLYQYNWKGVNGKQPIYSLRNLLVFLRKLLAKWYPGTPMVRLELEEGP</sequence>
<feature type="domain" description="DUF4806" evidence="1">
    <location>
        <begin position="160"/>
        <end position="236"/>
    </location>
</feature>
<proteinExistence type="predicted"/>